<evidence type="ECO:0000256" key="7">
    <source>
        <dbReference type="ARBA" id="ARBA00023235"/>
    </source>
</evidence>
<dbReference type="GO" id="GO:0005524">
    <property type="term" value="F:ATP binding"/>
    <property type="evidence" value="ECO:0007669"/>
    <property type="project" value="UniProtKB-UniRule"/>
</dbReference>
<dbReference type="Gene3D" id="3.30.1360.40">
    <property type="match status" value="1"/>
</dbReference>
<dbReference type="Gene3D" id="2.120.10.90">
    <property type="entry name" value="DNA gyrase/topoisomerase IV, subunit A, C-terminal"/>
    <property type="match status" value="1"/>
</dbReference>
<dbReference type="InterPro" id="IPR013758">
    <property type="entry name" value="Topo_IIA_A/C_ab"/>
</dbReference>
<evidence type="ECO:0000259" key="13">
    <source>
        <dbReference type="PROSITE" id="PS52040"/>
    </source>
</evidence>
<evidence type="ECO:0000256" key="6">
    <source>
        <dbReference type="ARBA" id="ARBA00023125"/>
    </source>
</evidence>
<accession>A0A1F5GAT3</accession>
<dbReference type="FunFam" id="2.120.10.90:FF:000005">
    <property type="entry name" value="DNA topoisomerase 4 subunit A"/>
    <property type="match status" value="1"/>
</dbReference>
<dbReference type="GO" id="GO:0005737">
    <property type="term" value="C:cytoplasm"/>
    <property type="evidence" value="ECO:0007669"/>
    <property type="project" value="UniProtKB-SubCell"/>
</dbReference>
<feature type="active site" description="O-(5'-phospho-DNA)-tyrosine intermediate" evidence="9 10">
    <location>
        <position position="121"/>
    </location>
</feature>
<keyword evidence="11" id="KW-0175">Coiled coil</keyword>
<dbReference type="InterPro" id="IPR050220">
    <property type="entry name" value="Type_II_DNA_Topoisomerases"/>
</dbReference>
<dbReference type="FunFam" id="3.30.1360.40:FF:000002">
    <property type="entry name" value="DNA gyrase subunit A"/>
    <property type="match status" value="1"/>
</dbReference>
<evidence type="ECO:0000256" key="4">
    <source>
        <dbReference type="ARBA" id="ARBA00022840"/>
    </source>
</evidence>
<dbReference type="GO" id="GO:0009330">
    <property type="term" value="C:DNA topoisomerase type II (double strand cut, ATP-hydrolyzing) complex"/>
    <property type="evidence" value="ECO:0007669"/>
    <property type="project" value="TreeGrafter"/>
</dbReference>
<keyword evidence="9" id="KW-0963">Cytoplasm</keyword>
<dbReference type="Pfam" id="PF00521">
    <property type="entry name" value="DNA_topoisoIV"/>
    <property type="match status" value="1"/>
</dbReference>
<dbReference type="InterPro" id="IPR013760">
    <property type="entry name" value="Topo_IIA-like_dom_sf"/>
</dbReference>
<dbReference type="Proteomes" id="UP000177369">
    <property type="component" value="Unassembled WGS sequence"/>
</dbReference>
<comment type="function">
    <text evidence="9">A type II topoisomerase that negatively supercoils closed circular double-stranded (ds) DNA in an ATP-dependent manner to modulate DNA topology and maintain chromosomes in an underwound state. Negative supercoiling favors strand separation, and DNA replication, transcription, recombination and repair, all of which involve strand separation. Also able to catalyze the interconversion of other topological isomers of dsDNA rings, including catenanes and knotted rings. Type II topoisomerases break and join 2 DNA strands simultaneously in an ATP-dependent manner.</text>
</comment>
<dbReference type="HAMAP" id="MF_01897">
    <property type="entry name" value="GyrA"/>
    <property type="match status" value="1"/>
</dbReference>
<evidence type="ECO:0000256" key="5">
    <source>
        <dbReference type="ARBA" id="ARBA00023029"/>
    </source>
</evidence>
<comment type="subunit">
    <text evidence="9">Heterotetramer, composed of two GyrA and two GyrB chains. In the heterotetramer, GyrA contains the active site tyrosine that forms a transient covalent intermediate with DNA, while GyrB binds cofactors and catalyzes ATP hydrolysis.</text>
</comment>
<evidence type="ECO:0000256" key="2">
    <source>
        <dbReference type="ARBA" id="ARBA00008263"/>
    </source>
</evidence>
<comment type="subunit">
    <text evidence="8">Heterotetramer composed of ParC and ParE.</text>
</comment>
<feature type="coiled-coil region" evidence="11">
    <location>
        <begin position="435"/>
        <end position="483"/>
    </location>
</feature>
<evidence type="ECO:0000256" key="1">
    <source>
        <dbReference type="ARBA" id="ARBA00000185"/>
    </source>
</evidence>
<dbReference type="EMBL" id="MFBD01000016">
    <property type="protein sequence ID" value="OGD88935.1"/>
    <property type="molecule type" value="Genomic_DNA"/>
</dbReference>
<dbReference type="SUPFAM" id="SSF56719">
    <property type="entry name" value="Type II DNA topoisomerase"/>
    <property type="match status" value="1"/>
</dbReference>
<keyword evidence="6 9" id="KW-0238">DNA-binding</keyword>
<proteinExistence type="inferred from homology"/>
<comment type="similarity">
    <text evidence="2 9">Belongs to the type II topoisomerase GyrA/ParC subunit family.</text>
</comment>
<dbReference type="GO" id="GO:0006265">
    <property type="term" value="P:DNA topological change"/>
    <property type="evidence" value="ECO:0007669"/>
    <property type="project" value="UniProtKB-UniRule"/>
</dbReference>
<dbReference type="InterPro" id="IPR035516">
    <property type="entry name" value="Gyrase/topoIV_suA_C"/>
</dbReference>
<evidence type="ECO:0000256" key="10">
    <source>
        <dbReference type="PROSITE-ProRule" id="PRU01384"/>
    </source>
</evidence>
<dbReference type="Gene3D" id="3.90.199.10">
    <property type="entry name" value="Topoisomerase II, domain 5"/>
    <property type="match status" value="1"/>
</dbReference>
<dbReference type="NCBIfam" id="NF004043">
    <property type="entry name" value="PRK05560.1"/>
    <property type="match status" value="1"/>
</dbReference>
<dbReference type="FunFam" id="1.10.268.10:FF:000001">
    <property type="entry name" value="DNA gyrase subunit A"/>
    <property type="match status" value="1"/>
</dbReference>
<dbReference type="PROSITE" id="PS52040">
    <property type="entry name" value="TOPO_IIA"/>
    <property type="match status" value="1"/>
</dbReference>
<sequence length="884" mass="97852">MADIGKIQNAEITEEMQKSYLDYAMSVIVARALPDVRDGLKPVHRRILYAMHRMGVTHSAHYTKSAKVVGEVLGKYHPHGDTPVYEAMVRMAQNFSMRYPLIDGQGNFGSIDGDAPAAMRYTEARMASISETLLYDLDKKTVDFVDNFDGSLKEPVYLPAVLPNLLINGGSGIAVGMATNIPPHNLGEIVDAIVHLIDKPDASVENLMEFVKGPDFPTGAQIYDITEITAAYATGRGKIVMRAKAEIEEKISGHFQISVSEIPYQVNKSTLISRIAELVKNKKLDGIADLRDESDRNGLSISIELKRDARPRSVLNNLYKYTALQQSFAVNTVALVDGTPQTLTLKHILEEFIKHRKKVITRRSQFELEEATKRAHILEGLKIAVDNIDAVIETIKKSKDQQAAKVNLMSKFKLTEIQALAILDMQLKRLAALERQKIDEELAMVKEEIAYLENLLAHPEKILQVAKKELSKLKERFGDERRTKVYKQKVGEFSEEDLIANDPTIVTITQGGYVKRQDIGSFRTQRRGGKGISGMKTKEEDTVAQLIACQTHDDLLFFTDRGRVFKLKVWELPDSSRTAKGVAIVNLLELQPNEKVLSTLKVSKGDKSSRFVTMATKNGVIKKTEIKAYEAIRKSGIIAIKLSDGDALRWAKLTSGTDSVFLVSKKGMSIKFRESDVRPMARDTMGVRGIKLKPGDELIGTDVIAKDDLKADLIVITARGIGKKSNIEAWPMQLRGGVGVKAANLADKTGNIVNAQILTKNDEGLILTSQKGQIMRTTLRSVPRLTRDTQGVILMRLTGDDRVSAATVIQKKKDSDLAKEAAQTQIKAAKKVNPATQQIVKKAKVTAKLRANQKTKTKVAKKSNAKKIAKKSKPAKKAGKRGNK</sequence>
<dbReference type="SUPFAM" id="SSF101904">
    <property type="entry name" value="GyrA/ParC C-terminal domain-like"/>
    <property type="match status" value="1"/>
</dbReference>
<comment type="miscellaneous">
    <text evidence="9">Few gyrases are as efficient as E.coli at forming negative supercoils. Not all organisms have 2 type II topoisomerases; in organisms with a single type II topoisomerase this enzyme also has to decatenate newly replicated chromosomes.</text>
</comment>
<keyword evidence="3 9" id="KW-0547">Nucleotide-binding</keyword>
<comment type="caution">
    <text evidence="14">The sequence shown here is derived from an EMBL/GenBank/DDBJ whole genome shotgun (WGS) entry which is preliminary data.</text>
</comment>
<dbReference type="FunFam" id="3.90.199.10:FF:000001">
    <property type="entry name" value="DNA gyrase subunit A"/>
    <property type="match status" value="1"/>
</dbReference>
<keyword evidence="7 9" id="KW-0413">Isomerase</keyword>
<evidence type="ECO:0000313" key="15">
    <source>
        <dbReference type="Proteomes" id="UP000177369"/>
    </source>
</evidence>
<protein>
    <recommendedName>
        <fullName evidence="9">DNA gyrase subunit A</fullName>
        <ecNumber evidence="9">5.6.2.2</ecNumber>
    </recommendedName>
</protein>
<dbReference type="AlphaFoldDB" id="A0A1F5GAT3"/>
<comment type="subcellular location">
    <subcellularLocation>
        <location evidence="9">Cytoplasm</location>
    </subcellularLocation>
</comment>
<dbReference type="InterPro" id="IPR005743">
    <property type="entry name" value="GyrA"/>
</dbReference>
<organism evidence="14 15">
    <name type="scientific">Candidatus Curtissbacteria bacterium RIFCSPHIGHO2_02_FULL_40_16b</name>
    <dbReference type="NCBI Taxonomy" id="1797714"/>
    <lineage>
        <taxon>Bacteria</taxon>
        <taxon>Candidatus Curtissiibacteriota</taxon>
    </lineage>
</organism>
<dbReference type="GO" id="GO:0003677">
    <property type="term" value="F:DNA binding"/>
    <property type="evidence" value="ECO:0007669"/>
    <property type="project" value="UniProtKB-UniRule"/>
</dbReference>
<dbReference type="InterPro" id="IPR006691">
    <property type="entry name" value="GyrA/parC_rep"/>
</dbReference>
<keyword evidence="5 9" id="KW-0799">Topoisomerase</keyword>
<dbReference type="STRING" id="1797714.A3D04_01935"/>
<dbReference type="GO" id="GO:0006261">
    <property type="term" value="P:DNA-templated DNA replication"/>
    <property type="evidence" value="ECO:0007669"/>
    <property type="project" value="UniProtKB-UniRule"/>
</dbReference>
<dbReference type="GO" id="GO:0005694">
    <property type="term" value="C:chromosome"/>
    <property type="evidence" value="ECO:0007669"/>
    <property type="project" value="InterPro"/>
</dbReference>
<dbReference type="Pfam" id="PF03989">
    <property type="entry name" value="DNA_gyraseA_C"/>
    <property type="match status" value="6"/>
</dbReference>
<evidence type="ECO:0000256" key="11">
    <source>
        <dbReference type="SAM" id="Coils"/>
    </source>
</evidence>
<feature type="region of interest" description="Disordered" evidence="12">
    <location>
        <begin position="847"/>
        <end position="884"/>
    </location>
</feature>
<feature type="short sequence motif" description="GyrA-box" evidence="9">
    <location>
        <begin position="525"/>
        <end position="531"/>
    </location>
</feature>
<evidence type="ECO:0000313" key="14">
    <source>
        <dbReference type="EMBL" id="OGD88935.1"/>
    </source>
</evidence>
<dbReference type="GO" id="GO:0034335">
    <property type="term" value="F:DNA negative supercoiling activity"/>
    <property type="evidence" value="ECO:0007669"/>
    <property type="project" value="UniProtKB-ARBA"/>
</dbReference>
<feature type="domain" description="Topo IIA-type catalytic" evidence="13">
    <location>
        <begin position="33"/>
        <end position="498"/>
    </location>
</feature>
<dbReference type="PANTHER" id="PTHR43493">
    <property type="entry name" value="DNA GYRASE/TOPOISOMERASE SUBUNIT A"/>
    <property type="match status" value="1"/>
</dbReference>
<dbReference type="NCBIfam" id="NF004044">
    <property type="entry name" value="PRK05561.1"/>
    <property type="match status" value="1"/>
</dbReference>
<evidence type="ECO:0000256" key="8">
    <source>
        <dbReference type="ARBA" id="ARBA00063644"/>
    </source>
</evidence>
<evidence type="ECO:0000256" key="3">
    <source>
        <dbReference type="ARBA" id="ARBA00022741"/>
    </source>
</evidence>
<keyword evidence="4 9" id="KW-0067">ATP-binding</keyword>
<evidence type="ECO:0000256" key="12">
    <source>
        <dbReference type="SAM" id="MobiDB-lite"/>
    </source>
</evidence>
<dbReference type="CDD" id="cd00187">
    <property type="entry name" value="TOP4c"/>
    <property type="match status" value="1"/>
</dbReference>
<dbReference type="EC" id="5.6.2.2" evidence="9"/>
<gene>
    <name evidence="9" type="primary">gyrA</name>
    <name evidence="14" type="ORF">A3D04_01935</name>
</gene>
<dbReference type="Gene3D" id="1.10.268.10">
    <property type="entry name" value="Topoisomerase, domain 3"/>
    <property type="match status" value="1"/>
</dbReference>
<dbReference type="InterPro" id="IPR002205">
    <property type="entry name" value="Topo_IIA_dom_A"/>
</dbReference>
<dbReference type="NCBIfam" id="TIGR01063">
    <property type="entry name" value="gyrA"/>
    <property type="match status" value="1"/>
</dbReference>
<evidence type="ECO:0000256" key="9">
    <source>
        <dbReference type="HAMAP-Rule" id="MF_01897"/>
    </source>
</evidence>
<dbReference type="PANTHER" id="PTHR43493:SF5">
    <property type="entry name" value="DNA GYRASE SUBUNIT A, CHLOROPLASTIC_MITOCHONDRIAL"/>
    <property type="match status" value="1"/>
</dbReference>
<name>A0A1F5GAT3_9BACT</name>
<comment type="catalytic activity">
    <reaction evidence="1 9 10">
        <text>ATP-dependent breakage, passage and rejoining of double-stranded DNA.</text>
        <dbReference type="EC" id="5.6.2.2"/>
    </reaction>
</comment>
<dbReference type="InterPro" id="IPR013757">
    <property type="entry name" value="Topo_IIA_A_a_sf"/>
</dbReference>
<dbReference type="SMART" id="SM00434">
    <property type="entry name" value="TOP4c"/>
    <property type="match status" value="1"/>
</dbReference>
<reference evidence="14 15" key="1">
    <citation type="journal article" date="2016" name="Nat. Commun.">
        <title>Thousands of microbial genomes shed light on interconnected biogeochemical processes in an aquifer system.</title>
        <authorList>
            <person name="Anantharaman K."/>
            <person name="Brown C.T."/>
            <person name="Hug L.A."/>
            <person name="Sharon I."/>
            <person name="Castelle C.J."/>
            <person name="Probst A.J."/>
            <person name="Thomas B.C."/>
            <person name="Singh A."/>
            <person name="Wilkins M.J."/>
            <person name="Karaoz U."/>
            <person name="Brodie E.L."/>
            <person name="Williams K.H."/>
            <person name="Hubbard S.S."/>
            <person name="Banfield J.F."/>
        </authorList>
    </citation>
    <scope>NUCLEOTIDE SEQUENCE [LARGE SCALE GENOMIC DNA]</scope>
</reference>